<feature type="transmembrane region" description="Helical" evidence="2">
    <location>
        <begin position="271"/>
        <end position="293"/>
    </location>
</feature>
<sequence length="1315" mass="141956">METSNSTPPTNSESRALQEAGPSQNSPRPVSPKHQNINTSGAEGEERPSDGDPASATVSPSSSIATHELDNATGPSLVIEATVLANNNEQTPGYAAGQPVQPQAPNYHPRGPPLAPSPTTHQQTQGAHTATSLGPPPITEVKPFGSWRPGYLRKRSLFAFFCSFLALAAAVEAVYLISESRNGLEEANEALSWLWTFSPTIAMTLLASLWTRVGYQAKRYIPWIRLARWRADSNTAADKLRRKASRTILIDYPNLSPLKAIRKAVAFGDHLVTAAIVVSFVIYVQITISTGLINSEPRQFNEAISILVEDRFTAAGRDDGRASLPMVAINGMATLNMTIPNGHTPRHVFQWFSSHPDSPSASLSGIQASVDIASLDVKCEVPTLADPVNEFAPDTLFLQFTSSFCTSRRLIVEIQAQNSIPIPEGRSYFWVYDDRAACVDNRKGIVLAAVVAADRKGENLTYVSSSQVMCSVGLAFGNATVNIANGHAEVSAVVLGETDAEVDILSELQNHRLDNVREGSDLQANTGADYTTELQLSPFRVGASLIPGGPPEVQSLLEHQKLEEVITTWIQHFGAILLHYNHRTPDQRVAAGQGWVIRDRLMVNKNVAHGMAGGFVLMAIMAAWMIFCAPPAGGFVPRDPDTISGCAVLLSKSTDLLTTLRGTGNRTLEEITDQLPGSYRTVIQSSPDNALSPSFFLRKDGLVSAQVIPGPRQTNGAGRGEFRWSPFGLRLPVRCIGVVAMLGIGATAGGLLVRSNRDNGFFNTGDNPNTQYLWTILPTLVMELLTIYVKGCDFSIRALAPFTALQSRSDTFERALSTSYTNELGPVTIVRAWRRGNVHVVISKVMTILCRLLPIITNALFSMENLEVKQAVQLQQQTWFGSGDYATYSWQAPAYVADMLLRNDASSTFPPWSYEDWAFHVQTPIGDAVARADPTNLSVKARLAAVSVDLACSLDVTPGPISAENGIPMEVGGRNVTCFGGFSCRKHRYFAGSAGGHYLSPVCSTDLPPTTYIWGRCTGNTIDFIAQAVCNEIAVEQDFDATLSGPNMSLDTSINPPTPLPDTLRPHPFHGNITDIYTGLFPGDDNLLASPPGAYLDRFFRSLVTRKLAMPLSHLDSPTTVALVTAAIKKQHALIRAQTLNFDGHSKMAVTPAIRLPFSSNGTKPQYPPFTTPQPSPQPATLHHAPNRLVQSPTATYITLVVLAAVLLLNIISIVLTKEIQMPKSPGGIAAVASLLADSTIFKHLPSEGVEWMGDAELAEYFRGRGVMFKMDWFREGYTIGVVEGQQVQLGEVVVGGEGDEEGLVGGAAGIGNGG</sequence>
<accession>A0AAV9G918</accession>
<reference evidence="3" key="2">
    <citation type="submission" date="2023-05" db="EMBL/GenBank/DDBJ databases">
        <authorList>
            <consortium name="Lawrence Berkeley National Laboratory"/>
            <person name="Steindorff A."/>
            <person name="Hensen N."/>
            <person name="Bonometti L."/>
            <person name="Westerberg I."/>
            <person name="Brannstrom I.O."/>
            <person name="Guillou S."/>
            <person name="Cros-Aarteil S."/>
            <person name="Calhoun S."/>
            <person name="Haridas S."/>
            <person name="Kuo A."/>
            <person name="Mondo S."/>
            <person name="Pangilinan J."/>
            <person name="Riley R."/>
            <person name="Labutti K."/>
            <person name="Andreopoulos B."/>
            <person name="Lipzen A."/>
            <person name="Chen C."/>
            <person name="Yanf M."/>
            <person name="Daum C."/>
            <person name="Ng V."/>
            <person name="Clum A."/>
            <person name="Ohm R."/>
            <person name="Martin F."/>
            <person name="Silar P."/>
            <person name="Natvig D."/>
            <person name="Lalanne C."/>
            <person name="Gautier V."/>
            <person name="Ament-Velasquez S.L."/>
            <person name="Kruys A."/>
            <person name="Hutchinson M.I."/>
            <person name="Powell A.J."/>
            <person name="Barry K."/>
            <person name="Miller A.N."/>
            <person name="Grigoriev I.V."/>
            <person name="Debuchy R."/>
            <person name="Gladieux P."/>
            <person name="Thoren M.H."/>
            <person name="Johannesson H."/>
        </authorList>
    </citation>
    <scope>NUCLEOTIDE SEQUENCE</scope>
    <source>
        <strain evidence="3">PSN243</strain>
    </source>
</reference>
<gene>
    <name evidence="3" type="ORF">QBC34DRAFT_443239</name>
</gene>
<feature type="compositionally biased region" description="Low complexity" evidence="1">
    <location>
        <begin position="1"/>
        <end position="14"/>
    </location>
</feature>
<keyword evidence="2" id="KW-1133">Transmembrane helix</keyword>
<feature type="compositionally biased region" description="Polar residues" evidence="1">
    <location>
        <begin position="21"/>
        <end position="41"/>
    </location>
</feature>
<feature type="region of interest" description="Disordered" evidence="1">
    <location>
        <begin position="1"/>
        <end position="68"/>
    </location>
</feature>
<keyword evidence="4" id="KW-1185">Reference proteome</keyword>
<dbReference type="InterPro" id="IPR021840">
    <property type="entry name" value="DUF3433"/>
</dbReference>
<feature type="compositionally biased region" description="Low complexity" evidence="1">
    <location>
        <begin position="119"/>
        <end position="131"/>
    </location>
</feature>
<evidence type="ECO:0000256" key="2">
    <source>
        <dbReference type="SAM" id="Phobius"/>
    </source>
</evidence>
<protein>
    <submittedName>
        <fullName evidence="3">Uncharacterized protein</fullName>
    </submittedName>
</protein>
<keyword evidence="2" id="KW-0472">Membrane</keyword>
<dbReference type="Pfam" id="PF11915">
    <property type="entry name" value="DUF3433"/>
    <property type="match status" value="2"/>
</dbReference>
<comment type="caution">
    <text evidence="3">The sequence shown here is derived from an EMBL/GenBank/DDBJ whole genome shotgun (WGS) entry which is preliminary data.</text>
</comment>
<evidence type="ECO:0000313" key="4">
    <source>
        <dbReference type="Proteomes" id="UP001321760"/>
    </source>
</evidence>
<proteinExistence type="predicted"/>
<dbReference type="PANTHER" id="PTHR37544">
    <property type="entry name" value="SPRAY-RELATED"/>
    <property type="match status" value="1"/>
</dbReference>
<feature type="transmembrane region" description="Helical" evidence="2">
    <location>
        <begin position="1195"/>
        <end position="1216"/>
    </location>
</feature>
<evidence type="ECO:0000256" key="1">
    <source>
        <dbReference type="SAM" id="MobiDB-lite"/>
    </source>
</evidence>
<dbReference type="Proteomes" id="UP001321760">
    <property type="component" value="Unassembled WGS sequence"/>
</dbReference>
<feature type="region of interest" description="Disordered" evidence="1">
    <location>
        <begin position="89"/>
        <end position="138"/>
    </location>
</feature>
<feature type="compositionally biased region" description="Polar residues" evidence="1">
    <location>
        <begin position="56"/>
        <end position="65"/>
    </location>
</feature>
<evidence type="ECO:0000313" key="3">
    <source>
        <dbReference type="EMBL" id="KAK4443586.1"/>
    </source>
</evidence>
<feature type="transmembrane region" description="Helical" evidence="2">
    <location>
        <begin position="607"/>
        <end position="629"/>
    </location>
</feature>
<dbReference type="EMBL" id="MU865990">
    <property type="protein sequence ID" value="KAK4443586.1"/>
    <property type="molecule type" value="Genomic_DNA"/>
</dbReference>
<reference evidence="3" key="1">
    <citation type="journal article" date="2023" name="Mol. Phylogenet. Evol.">
        <title>Genome-scale phylogeny and comparative genomics of the fungal order Sordariales.</title>
        <authorList>
            <person name="Hensen N."/>
            <person name="Bonometti L."/>
            <person name="Westerberg I."/>
            <person name="Brannstrom I.O."/>
            <person name="Guillou S."/>
            <person name="Cros-Aarteil S."/>
            <person name="Calhoun S."/>
            <person name="Haridas S."/>
            <person name="Kuo A."/>
            <person name="Mondo S."/>
            <person name="Pangilinan J."/>
            <person name="Riley R."/>
            <person name="LaButti K."/>
            <person name="Andreopoulos B."/>
            <person name="Lipzen A."/>
            <person name="Chen C."/>
            <person name="Yan M."/>
            <person name="Daum C."/>
            <person name="Ng V."/>
            <person name="Clum A."/>
            <person name="Steindorff A."/>
            <person name="Ohm R.A."/>
            <person name="Martin F."/>
            <person name="Silar P."/>
            <person name="Natvig D.O."/>
            <person name="Lalanne C."/>
            <person name="Gautier V."/>
            <person name="Ament-Velasquez S.L."/>
            <person name="Kruys A."/>
            <person name="Hutchinson M.I."/>
            <person name="Powell A.J."/>
            <person name="Barry K."/>
            <person name="Miller A.N."/>
            <person name="Grigoriev I.V."/>
            <person name="Debuchy R."/>
            <person name="Gladieux P."/>
            <person name="Hiltunen Thoren M."/>
            <person name="Johannesson H."/>
        </authorList>
    </citation>
    <scope>NUCLEOTIDE SEQUENCE</scope>
    <source>
        <strain evidence="3">PSN243</strain>
    </source>
</reference>
<name>A0AAV9G918_9PEZI</name>
<keyword evidence="2" id="KW-0812">Transmembrane</keyword>
<dbReference type="PANTHER" id="PTHR37544:SF1">
    <property type="entry name" value="PHOSPHORIBOSYLAMINOIMIDAZOLE-SUCCINOCARBOXAMIDE SYNTHASE"/>
    <property type="match status" value="1"/>
</dbReference>
<organism evidence="3 4">
    <name type="scientific">Podospora aff. communis PSN243</name>
    <dbReference type="NCBI Taxonomy" id="3040156"/>
    <lineage>
        <taxon>Eukaryota</taxon>
        <taxon>Fungi</taxon>
        <taxon>Dikarya</taxon>
        <taxon>Ascomycota</taxon>
        <taxon>Pezizomycotina</taxon>
        <taxon>Sordariomycetes</taxon>
        <taxon>Sordariomycetidae</taxon>
        <taxon>Sordariales</taxon>
        <taxon>Podosporaceae</taxon>
        <taxon>Podospora</taxon>
    </lineage>
</organism>
<feature type="transmembrane region" description="Helical" evidence="2">
    <location>
        <begin position="157"/>
        <end position="178"/>
    </location>
</feature>
<feature type="transmembrane region" description="Helical" evidence="2">
    <location>
        <begin position="190"/>
        <end position="210"/>
    </location>
</feature>
<feature type="transmembrane region" description="Helical" evidence="2">
    <location>
        <begin position="731"/>
        <end position="752"/>
    </location>
</feature>